<evidence type="ECO:0000313" key="6">
    <source>
        <dbReference type="Proteomes" id="UP000777784"/>
    </source>
</evidence>
<dbReference type="EMBL" id="JAHJDP010000028">
    <property type="protein sequence ID" value="MBU2690312.1"/>
    <property type="molecule type" value="Genomic_DNA"/>
</dbReference>
<evidence type="ECO:0000256" key="1">
    <source>
        <dbReference type="ARBA" id="ARBA00022737"/>
    </source>
</evidence>
<dbReference type="SMART" id="SM00028">
    <property type="entry name" value="TPR"/>
    <property type="match status" value="7"/>
</dbReference>
<dbReference type="PANTHER" id="PTHR45586">
    <property type="entry name" value="TPR REPEAT-CONTAINING PROTEIN PA4667"/>
    <property type="match status" value="1"/>
</dbReference>
<reference evidence="5" key="1">
    <citation type="submission" date="2021-05" db="EMBL/GenBank/DDBJ databases">
        <title>Energy efficiency and biological interactions define the core microbiome of deep oligotrophic groundwater.</title>
        <authorList>
            <person name="Mehrshad M."/>
            <person name="Lopez-Fernandez M."/>
            <person name="Bell E."/>
            <person name="Bernier-Latmani R."/>
            <person name="Bertilsson S."/>
            <person name="Dopson M."/>
        </authorList>
    </citation>
    <scope>NUCLEOTIDE SEQUENCE</scope>
    <source>
        <strain evidence="5">Modern_marine.mb.64</strain>
    </source>
</reference>
<dbReference type="Pfam" id="PF14559">
    <property type="entry name" value="TPR_19"/>
    <property type="match status" value="1"/>
</dbReference>
<comment type="caution">
    <text evidence="5">The sequence shown here is derived from an EMBL/GenBank/DDBJ whole genome shotgun (WGS) entry which is preliminary data.</text>
</comment>
<keyword evidence="1" id="KW-0677">Repeat</keyword>
<evidence type="ECO:0000256" key="2">
    <source>
        <dbReference type="ARBA" id="ARBA00022803"/>
    </source>
</evidence>
<gene>
    <name evidence="5" type="ORF">KJ970_05230</name>
</gene>
<dbReference type="InterPro" id="IPR011990">
    <property type="entry name" value="TPR-like_helical_dom_sf"/>
</dbReference>
<name>A0A948RWI5_UNCEI</name>
<dbReference type="PROSITE" id="PS50005">
    <property type="entry name" value="TPR"/>
    <property type="match status" value="2"/>
</dbReference>
<sequence>METSDSVGESQGTLLLIDVRQEARRALEQEVCDHADFPDCHNRLGLLNLVENQLDKAIQSFQQAVQLNPLYMGAQTNLRLAQQLAGKIDEIQIPISAPEGSESWVYNQMEEVWSCLKSKETDRALSLLDPLLSMDRYRLMGWIYGAFVLISAGRAKEASEKFEKARRASVATQEVLSYWGFQGSGQENEGEVLRNLVDQVSWFPTLSDLYDELGLICARNGLVEEAKAEFYRSFLVWPLESHFHLRLADLAQAANREDETLSHLSKAIESEPTNVKGRIALGFEYASQGFVDEAIVQFEVAAKLRPDFPDVRYNLGLLYLHQDRSEEAIRHLEKALEIHSDYVPARATLAMALMKLNRHDEALRHYEALMSRGVDSPDILAYAAQAHIERKELDAASDLLERACRQWPNYPRSYYLLGRLYRGRGLRRKAQWAWQRFLEVSGEWEPQNDSTDHGEVFENPFEMES</sequence>
<evidence type="ECO:0000256" key="3">
    <source>
        <dbReference type="PROSITE-ProRule" id="PRU00339"/>
    </source>
</evidence>
<dbReference type="Gene3D" id="1.25.40.10">
    <property type="entry name" value="Tetratricopeptide repeat domain"/>
    <property type="match status" value="2"/>
</dbReference>
<proteinExistence type="predicted"/>
<dbReference type="InterPro" id="IPR019734">
    <property type="entry name" value="TPR_rpt"/>
</dbReference>
<dbReference type="PROSITE" id="PS50293">
    <property type="entry name" value="TPR_REGION"/>
    <property type="match status" value="1"/>
</dbReference>
<dbReference type="Proteomes" id="UP000777784">
    <property type="component" value="Unassembled WGS sequence"/>
</dbReference>
<protein>
    <submittedName>
        <fullName evidence="5">Tetratricopeptide repeat protein</fullName>
    </submittedName>
</protein>
<feature type="region of interest" description="Disordered" evidence="4">
    <location>
        <begin position="445"/>
        <end position="465"/>
    </location>
</feature>
<dbReference type="PANTHER" id="PTHR45586:SF1">
    <property type="entry name" value="LIPOPOLYSACCHARIDE ASSEMBLY PROTEIN B"/>
    <property type="match status" value="1"/>
</dbReference>
<dbReference type="Pfam" id="PF13432">
    <property type="entry name" value="TPR_16"/>
    <property type="match status" value="1"/>
</dbReference>
<dbReference type="AlphaFoldDB" id="A0A948RWI5"/>
<accession>A0A948RWI5</accession>
<dbReference type="InterPro" id="IPR051012">
    <property type="entry name" value="CellSynth/LPSAsmb/PSIAsmb"/>
</dbReference>
<organism evidence="5 6">
    <name type="scientific">Eiseniibacteriota bacterium</name>
    <dbReference type="NCBI Taxonomy" id="2212470"/>
    <lineage>
        <taxon>Bacteria</taxon>
        <taxon>Candidatus Eiseniibacteriota</taxon>
    </lineage>
</organism>
<dbReference type="Pfam" id="PF13414">
    <property type="entry name" value="TPR_11"/>
    <property type="match status" value="1"/>
</dbReference>
<keyword evidence="2 3" id="KW-0802">TPR repeat</keyword>
<feature type="repeat" description="TPR" evidence="3">
    <location>
        <begin position="309"/>
        <end position="342"/>
    </location>
</feature>
<feature type="repeat" description="TPR" evidence="3">
    <location>
        <begin position="38"/>
        <end position="71"/>
    </location>
</feature>
<evidence type="ECO:0000313" key="5">
    <source>
        <dbReference type="EMBL" id="MBU2690312.1"/>
    </source>
</evidence>
<dbReference type="SUPFAM" id="SSF48452">
    <property type="entry name" value="TPR-like"/>
    <property type="match status" value="3"/>
</dbReference>
<evidence type="ECO:0000256" key="4">
    <source>
        <dbReference type="SAM" id="MobiDB-lite"/>
    </source>
</evidence>